<protein>
    <recommendedName>
        <fullName evidence="4">Lipoprotein</fullName>
    </recommendedName>
</protein>
<feature type="chain" id="PRO_5022800289" description="Lipoprotein" evidence="1">
    <location>
        <begin position="22"/>
        <end position="146"/>
    </location>
</feature>
<evidence type="ECO:0000313" key="3">
    <source>
        <dbReference type="Proteomes" id="UP000322876"/>
    </source>
</evidence>
<dbReference type="PROSITE" id="PS51257">
    <property type="entry name" value="PROKAR_LIPOPROTEIN"/>
    <property type="match status" value="1"/>
</dbReference>
<organism evidence="2 3">
    <name type="scientific">Deferribacter autotrophicus</name>
    <dbReference type="NCBI Taxonomy" id="500465"/>
    <lineage>
        <taxon>Bacteria</taxon>
        <taxon>Pseudomonadati</taxon>
        <taxon>Deferribacterota</taxon>
        <taxon>Deferribacteres</taxon>
        <taxon>Deferribacterales</taxon>
        <taxon>Deferribacteraceae</taxon>
        <taxon>Deferribacter</taxon>
    </lineage>
</organism>
<dbReference type="RefSeq" id="WP_149266780.1">
    <property type="nucleotide sequence ID" value="NZ_VFJB01000006.1"/>
</dbReference>
<dbReference type="OrthoDB" id="9849862at2"/>
<evidence type="ECO:0000256" key="1">
    <source>
        <dbReference type="SAM" id="SignalP"/>
    </source>
</evidence>
<accession>A0A5A8F399</accession>
<dbReference type="Proteomes" id="UP000322876">
    <property type="component" value="Unassembled WGS sequence"/>
</dbReference>
<name>A0A5A8F399_9BACT</name>
<evidence type="ECO:0008006" key="4">
    <source>
        <dbReference type="Google" id="ProtNLM"/>
    </source>
</evidence>
<sequence>MKKVVLILSLIALFGCTVSFNFKSNKNLTRNYNYSQKNADFIIYYNVKRVGETKSVEIVLKNNRNYVMSNLKLRVRVRNISDKYFYINRLKSSNIKKLVLNIPSDVKYVNFEYEYSLEHDDSFINPAYRIDRREYIYKGNFELLIK</sequence>
<keyword evidence="1" id="KW-0732">Signal</keyword>
<reference evidence="2 3" key="1">
    <citation type="submission" date="2019-06" db="EMBL/GenBank/DDBJ databases">
        <title>Genomic insights into carbon and energy metabolism of Deferribacter autotrophicus revealed new metabolic traits in the phylum Deferribacteres.</title>
        <authorList>
            <person name="Slobodkin A.I."/>
            <person name="Slobodkina G.B."/>
            <person name="Allioux M."/>
            <person name="Alain K."/>
            <person name="Jebbar M."/>
            <person name="Shadrin V."/>
            <person name="Kublanov I.V."/>
            <person name="Toshchakov S.V."/>
            <person name="Bonch-Osmolovskaya E.A."/>
        </authorList>
    </citation>
    <scope>NUCLEOTIDE SEQUENCE [LARGE SCALE GENOMIC DNA]</scope>
    <source>
        <strain evidence="2 3">SL50</strain>
    </source>
</reference>
<proteinExistence type="predicted"/>
<evidence type="ECO:0000313" key="2">
    <source>
        <dbReference type="EMBL" id="KAA0257807.1"/>
    </source>
</evidence>
<comment type="caution">
    <text evidence="2">The sequence shown here is derived from an EMBL/GenBank/DDBJ whole genome shotgun (WGS) entry which is preliminary data.</text>
</comment>
<feature type="signal peptide" evidence="1">
    <location>
        <begin position="1"/>
        <end position="21"/>
    </location>
</feature>
<gene>
    <name evidence="2" type="ORF">FHQ18_08675</name>
</gene>
<keyword evidence="3" id="KW-1185">Reference proteome</keyword>
<dbReference type="EMBL" id="VFJB01000006">
    <property type="protein sequence ID" value="KAA0257807.1"/>
    <property type="molecule type" value="Genomic_DNA"/>
</dbReference>
<dbReference type="AlphaFoldDB" id="A0A5A8F399"/>